<evidence type="ECO:0000313" key="12">
    <source>
        <dbReference type="EMBL" id="KAK9765816.1"/>
    </source>
</evidence>
<comment type="catalytic activity">
    <reaction evidence="1">
        <text>Cleaves type-1 transmembrane domains using a catalytic dyad composed of serine and histidine that are contributed by different transmembrane domains.</text>
        <dbReference type="EC" id="3.4.21.105"/>
    </reaction>
</comment>
<dbReference type="PANTHER" id="PTHR43066:SF1">
    <property type="entry name" value="RHOMBOID PROTEIN 2"/>
    <property type="match status" value="1"/>
</dbReference>
<dbReference type="EMBL" id="JASJQH010000221">
    <property type="protein sequence ID" value="KAK9765816.1"/>
    <property type="molecule type" value="Genomic_DNA"/>
</dbReference>
<keyword evidence="5" id="KW-0645">Protease</keyword>
<dbReference type="InterPro" id="IPR035952">
    <property type="entry name" value="Rhomboid-like_sf"/>
</dbReference>
<evidence type="ECO:0000256" key="3">
    <source>
        <dbReference type="ARBA" id="ARBA00009045"/>
    </source>
</evidence>
<name>A0ABR2WWH1_9FUNG</name>
<comment type="caution">
    <text evidence="12">The sequence shown here is derived from an EMBL/GenBank/DDBJ whole genome shotgun (WGS) entry which is preliminary data.</text>
</comment>
<dbReference type="Gene3D" id="1.20.1540.10">
    <property type="entry name" value="Rhomboid-like"/>
    <property type="match status" value="1"/>
</dbReference>
<gene>
    <name evidence="12" type="primary">RHBDD2_1</name>
    <name evidence="12" type="ORF">K7432_005535</name>
</gene>
<evidence type="ECO:0000256" key="4">
    <source>
        <dbReference type="ARBA" id="ARBA00013039"/>
    </source>
</evidence>
<dbReference type="PANTHER" id="PTHR43066">
    <property type="entry name" value="RHOMBOID-RELATED PROTEIN"/>
    <property type="match status" value="1"/>
</dbReference>
<dbReference type="SUPFAM" id="SSF144091">
    <property type="entry name" value="Rhomboid-like"/>
    <property type="match status" value="1"/>
</dbReference>
<keyword evidence="6 10" id="KW-0812">Transmembrane</keyword>
<keyword evidence="7" id="KW-0378">Hydrolase</keyword>
<comment type="subcellular location">
    <subcellularLocation>
        <location evidence="2">Membrane</location>
        <topology evidence="2">Multi-pass membrane protein</topology>
    </subcellularLocation>
</comment>
<feature type="transmembrane region" description="Helical" evidence="10">
    <location>
        <begin position="88"/>
        <end position="112"/>
    </location>
</feature>
<evidence type="ECO:0000256" key="6">
    <source>
        <dbReference type="ARBA" id="ARBA00022692"/>
    </source>
</evidence>
<evidence type="ECO:0000256" key="9">
    <source>
        <dbReference type="ARBA" id="ARBA00023136"/>
    </source>
</evidence>
<reference evidence="12 13" key="1">
    <citation type="submission" date="2023-04" db="EMBL/GenBank/DDBJ databases">
        <title>Genome of Basidiobolus ranarum AG-B5.</title>
        <authorList>
            <person name="Stajich J.E."/>
            <person name="Carter-House D."/>
            <person name="Gryganskyi A."/>
        </authorList>
    </citation>
    <scope>NUCLEOTIDE SEQUENCE [LARGE SCALE GENOMIC DNA]</scope>
    <source>
        <strain evidence="12 13">AG-B5</strain>
    </source>
</reference>
<evidence type="ECO:0000256" key="5">
    <source>
        <dbReference type="ARBA" id="ARBA00022670"/>
    </source>
</evidence>
<evidence type="ECO:0000313" key="13">
    <source>
        <dbReference type="Proteomes" id="UP001479436"/>
    </source>
</evidence>
<evidence type="ECO:0000256" key="7">
    <source>
        <dbReference type="ARBA" id="ARBA00022801"/>
    </source>
</evidence>
<evidence type="ECO:0000256" key="1">
    <source>
        <dbReference type="ARBA" id="ARBA00000156"/>
    </source>
</evidence>
<evidence type="ECO:0000256" key="8">
    <source>
        <dbReference type="ARBA" id="ARBA00022989"/>
    </source>
</evidence>
<proteinExistence type="inferred from homology"/>
<feature type="transmembrane region" description="Helical" evidence="10">
    <location>
        <begin position="61"/>
        <end position="79"/>
    </location>
</feature>
<dbReference type="Proteomes" id="UP001479436">
    <property type="component" value="Unassembled WGS sequence"/>
</dbReference>
<keyword evidence="13" id="KW-1185">Reference proteome</keyword>
<evidence type="ECO:0000256" key="2">
    <source>
        <dbReference type="ARBA" id="ARBA00004141"/>
    </source>
</evidence>
<evidence type="ECO:0000259" key="11">
    <source>
        <dbReference type="Pfam" id="PF01694"/>
    </source>
</evidence>
<feature type="domain" description="Peptidase S54 rhomboid" evidence="11">
    <location>
        <begin position="46"/>
        <end position="186"/>
    </location>
</feature>
<accession>A0ABR2WWH1</accession>
<keyword evidence="8 10" id="KW-1133">Transmembrane helix</keyword>
<dbReference type="EC" id="3.4.21.105" evidence="4"/>
<organism evidence="12 13">
    <name type="scientific">Basidiobolus ranarum</name>
    <dbReference type="NCBI Taxonomy" id="34480"/>
    <lineage>
        <taxon>Eukaryota</taxon>
        <taxon>Fungi</taxon>
        <taxon>Fungi incertae sedis</taxon>
        <taxon>Zoopagomycota</taxon>
        <taxon>Entomophthoromycotina</taxon>
        <taxon>Basidiobolomycetes</taxon>
        <taxon>Basidiobolales</taxon>
        <taxon>Basidiobolaceae</taxon>
        <taxon>Basidiobolus</taxon>
    </lineage>
</organism>
<dbReference type="InterPro" id="IPR022764">
    <property type="entry name" value="Peptidase_S54_rhomboid_dom"/>
</dbReference>
<feature type="transmembrane region" description="Helical" evidence="10">
    <location>
        <begin position="118"/>
        <end position="135"/>
    </location>
</feature>
<protein>
    <recommendedName>
        <fullName evidence="4">rhomboid protease</fullName>
        <ecNumber evidence="4">3.4.21.105</ecNumber>
    </recommendedName>
</protein>
<evidence type="ECO:0000256" key="10">
    <source>
        <dbReference type="SAM" id="Phobius"/>
    </source>
</evidence>
<dbReference type="Pfam" id="PF01694">
    <property type="entry name" value="Rhomboid"/>
    <property type="match status" value="1"/>
</dbReference>
<comment type="similarity">
    <text evidence="3">Belongs to the peptidase S54 family.</text>
</comment>
<sequence>MFERSQISLSFTLLLAICCSITFVLTDYDIVDVRELFNYDSNLILKGQVYRFISYPLAHEGLLHLLVNLLVFIPLGLCYERYLKNPKIFLYTLFLVFSFIPAFLCFLGSFLLLELKELSLIGCSGWCFILSVWLAKRYSSRMSYNYSAKRLIQFFPILLLIFYSVVLPESTFMGHVACILFGYLFSNGFLDHMIPTSEYSVIE</sequence>
<feature type="transmembrane region" description="Helical" evidence="10">
    <location>
        <begin position="147"/>
        <end position="166"/>
    </location>
</feature>
<keyword evidence="9 10" id="KW-0472">Membrane</keyword>
<feature type="transmembrane region" description="Helical" evidence="10">
    <location>
        <begin position="172"/>
        <end position="190"/>
    </location>
</feature>